<keyword evidence="5 13" id="KW-0375">Hydrogen ion transport</keyword>
<dbReference type="NCBIfam" id="TIGR03321">
    <property type="entry name" value="alt_F1F0_F0_B"/>
    <property type="match status" value="1"/>
</dbReference>
<dbReference type="EMBL" id="JBAKAR010000005">
    <property type="protein sequence ID" value="MEL0613101.1"/>
    <property type="molecule type" value="Genomic_DNA"/>
</dbReference>
<dbReference type="HAMAP" id="MF_01398">
    <property type="entry name" value="ATP_synth_b_bprime"/>
    <property type="match status" value="1"/>
</dbReference>
<comment type="subcellular location">
    <subcellularLocation>
        <location evidence="13">Cell membrane</location>
        <topology evidence="13">Single-pass membrane protein</topology>
    </subcellularLocation>
    <subcellularLocation>
        <location evidence="12">Endomembrane system</location>
        <topology evidence="12">Single-pass membrane protein</topology>
    </subcellularLocation>
</comment>
<proteinExistence type="inferred from homology"/>
<dbReference type="PANTHER" id="PTHR33445:SF2">
    <property type="entry name" value="ATP SYNTHASE SUBUNIT B', CHLOROPLASTIC"/>
    <property type="match status" value="1"/>
</dbReference>
<reference evidence="14 15" key="1">
    <citation type="submission" date="2024-02" db="EMBL/GenBank/DDBJ databases">
        <title>Bacteria isolated from the canopy kelp, Nereocystis luetkeana.</title>
        <authorList>
            <person name="Pfister C.A."/>
            <person name="Younker I.T."/>
            <person name="Light S.H."/>
        </authorList>
    </citation>
    <scope>NUCLEOTIDE SEQUENCE [LARGE SCALE GENOMIC DNA]</scope>
    <source>
        <strain evidence="14 15">TI.4.07</strain>
    </source>
</reference>
<evidence type="ECO:0000256" key="7">
    <source>
        <dbReference type="ARBA" id="ARBA00023065"/>
    </source>
</evidence>
<evidence type="ECO:0000313" key="14">
    <source>
        <dbReference type="EMBL" id="MEL0613101.1"/>
    </source>
</evidence>
<comment type="function">
    <text evidence="11">Component of the F(0) channel, it forms part of the peripheral stalk, linking F(1) to F(0). The b'-subunit is a diverged and duplicated form of b found in plants and photosynthetic bacteria.</text>
</comment>
<dbReference type="CDD" id="cd06503">
    <property type="entry name" value="ATP-synt_Fo_b"/>
    <property type="match status" value="1"/>
</dbReference>
<dbReference type="PANTHER" id="PTHR33445">
    <property type="entry name" value="ATP SYNTHASE SUBUNIT B', CHLOROPLASTIC"/>
    <property type="match status" value="1"/>
</dbReference>
<gene>
    <name evidence="13" type="primary">atpF</name>
    <name evidence="14" type="ORF">V6242_08080</name>
</gene>
<dbReference type="Proteomes" id="UP001379949">
    <property type="component" value="Unassembled WGS sequence"/>
</dbReference>
<evidence type="ECO:0000256" key="4">
    <source>
        <dbReference type="ARBA" id="ARBA00022692"/>
    </source>
</evidence>
<evidence type="ECO:0000256" key="10">
    <source>
        <dbReference type="ARBA" id="ARBA00025198"/>
    </source>
</evidence>
<evidence type="ECO:0000256" key="5">
    <source>
        <dbReference type="ARBA" id="ARBA00022781"/>
    </source>
</evidence>
<keyword evidence="7 13" id="KW-0406">Ion transport</keyword>
<evidence type="ECO:0000256" key="8">
    <source>
        <dbReference type="ARBA" id="ARBA00023136"/>
    </source>
</evidence>
<evidence type="ECO:0000313" key="15">
    <source>
        <dbReference type="Proteomes" id="UP001379949"/>
    </source>
</evidence>
<comment type="caution">
    <text evidence="14">The sequence shown here is derived from an EMBL/GenBank/DDBJ whole genome shotgun (WGS) entry which is preliminary data.</text>
</comment>
<keyword evidence="15" id="KW-1185">Reference proteome</keyword>
<accession>A0ABU9G3P4</accession>
<keyword evidence="2 13" id="KW-0813">Transport</keyword>
<keyword evidence="4 13" id="KW-0812">Transmembrane</keyword>
<evidence type="ECO:0000256" key="3">
    <source>
        <dbReference type="ARBA" id="ARBA00022547"/>
    </source>
</evidence>
<keyword evidence="9 13" id="KW-0066">ATP synthesis</keyword>
<keyword evidence="8 13" id="KW-0472">Membrane</keyword>
<comment type="subunit">
    <text evidence="13">F-type ATPases have 2 components, F(1) - the catalytic core - and F(0) - the membrane proton channel. F(1) has five subunits: alpha(3), beta(3), gamma(1), delta(1), epsilon(1). F(0) has three main subunits: a(1), b(2) and c(10-14). The alpha and beta chains form an alternating ring which encloses part of the gamma chain. F(1) is attached to F(0) by a central stalk formed by the gamma and epsilon chains, while a peripheral stalk is formed by the delta and b chains.</text>
</comment>
<dbReference type="Pfam" id="PF00430">
    <property type="entry name" value="ATP-synt_B"/>
    <property type="match status" value="1"/>
</dbReference>
<keyword evidence="3 13" id="KW-0138">CF(0)</keyword>
<dbReference type="InterPro" id="IPR050059">
    <property type="entry name" value="ATP_synthase_B_chain"/>
</dbReference>
<name>A0ABU9G3P4_9GAMM</name>
<evidence type="ECO:0000256" key="13">
    <source>
        <dbReference type="HAMAP-Rule" id="MF_01398"/>
    </source>
</evidence>
<keyword evidence="6 13" id="KW-1133">Transmembrane helix</keyword>
<protein>
    <recommendedName>
        <fullName evidence="13">ATP synthase subunit b</fullName>
    </recommendedName>
    <alternativeName>
        <fullName evidence="13">ATP synthase F(0) sector subunit b</fullName>
    </alternativeName>
    <alternativeName>
        <fullName evidence="13">ATPase subunit I</fullName>
    </alternativeName>
    <alternativeName>
        <fullName evidence="13">F-type ATPase subunit b</fullName>
        <shortName evidence="13">F-ATPase subunit b</shortName>
    </alternativeName>
</protein>
<dbReference type="RefSeq" id="WP_341566920.1">
    <property type="nucleotide sequence ID" value="NZ_JBAKAR010000005.1"/>
</dbReference>
<evidence type="ECO:0000256" key="1">
    <source>
        <dbReference type="ARBA" id="ARBA00005513"/>
    </source>
</evidence>
<sequence>MLIDWFTVIAQLVNFLLLVWLLKRFLYQPILSTIDAREKRIADELADADAKRTQAEQQGELYRHKNQVFDQQCMEKMNKVSAESSAEKARLLAAVREEANALRTKLMQALQDEQRSLQVTLRDRAQQEIFEIARKTLKDLADAPLETSMVAVFIRRLRELTRPEKAPFQAGFKDIESPVIVRSAFDLSEQQRGLISEAITALINPSVKIQFETAPELISGIEMNANGQKVAWSIADYLTTLTQRVNQVMQSRDEQNTEQGSHDKHL</sequence>
<feature type="transmembrane region" description="Helical" evidence="13">
    <location>
        <begin position="6"/>
        <end position="22"/>
    </location>
</feature>
<evidence type="ECO:0000256" key="9">
    <source>
        <dbReference type="ARBA" id="ARBA00023310"/>
    </source>
</evidence>
<organism evidence="14 15">
    <name type="scientific">Marinomonas arenicola</name>
    <dbReference type="NCBI Taxonomy" id="569601"/>
    <lineage>
        <taxon>Bacteria</taxon>
        <taxon>Pseudomonadati</taxon>
        <taxon>Pseudomonadota</taxon>
        <taxon>Gammaproteobacteria</taxon>
        <taxon>Oceanospirillales</taxon>
        <taxon>Oceanospirillaceae</taxon>
        <taxon>Marinomonas</taxon>
    </lineage>
</organism>
<evidence type="ECO:0000256" key="12">
    <source>
        <dbReference type="ARBA" id="ARBA00037847"/>
    </source>
</evidence>
<evidence type="ECO:0000256" key="11">
    <source>
        <dbReference type="ARBA" id="ARBA00025614"/>
    </source>
</evidence>
<evidence type="ECO:0000256" key="6">
    <source>
        <dbReference type="ARBA" id="ARBA00022989"/>
    </source>
</evidence>
<dbReference type="Pfam" id="PF00213">
    <property type="entry name" value="OSCP"/>
    <property type="match status" value="1"/>
</dbReference>
<dbReference type="InterPro" id="IPR002146">
    <property type="entry name" value="ATP_synth_b/b'su_bac/chlpt"/>
</dbReference>
<comment type="similarity">
    <text evidence="1 13">Belongs to the ATPase B chain family.</text>
</comment>
<dbReference type="InterPro" id="IPR017707">
    <property type="entry name" value="Alt_ATP_synth_F0_bsu"/>
</dbReference>
<evidence type="ECO:0000256" key="2">
    <source>
        <dbReference type="ARBA" id="ARBA00022448"/>
    </source>
</evidence>
<keyword evidence="13" id="KW-1003">Cell membrane</keyword>
<dbReference type="InterPro" id="IPR000711">
    <property type="entry name" value="ATPase_OSCP/dsu"/>
</dbReference>
<comment type="function">
    <text evidence="10 13">F(1)F(0) ATP synthase produces ATP from ADP in the presence of a proton or sodium gradient. F-type ATPases consist of two structural domains, F(1) containing the extramembraneous catalytic core and F(0) containing the membrane proton channel, linked together by a central stalk and a peripheral stalk. During catalysis, ATP synthesis in the catalytic domain of F(1) is coupled via a rotary mechanism of the central stalk subunits to proton translocation.</text>
</comment>